<keyword evidence="6 8" id="KW-1133">Transmembrane helix</keyword>
<evidence type="ECO:0000256" key="1">
    <source>
        <dbReference type="ARBA" id="ARBA00004429"/>
    </source>
</evidence>
<comment type="caution">
    <text evidence="10">The sequence shown here is derived from an EMBL/GenBank/DDBJ whole genome shotgun (WGS) entry which is preliminary data.</text>
</comment>
<evidence type="ECO:0000256" key="2">
    <source>
        <dbReference type="ARBA" id="ARBA00010072"/>
    </source>
</evidence>
<dbReference type="AlphaFoldDB" id="A0A918UU16"/>
<feature type="transmembrane region" description="Helical" evidence="8">
    <location>
        <begin position="190"/>
        <end position="215"/>
    </location>
</feature>
<feature type="transmembrane region" description="Helical" evidence="8">
    <location>
        <begin position="123"/>
        <end position="144"/>
    </location>
</feature>
<comment type="subcellular location">
    <subcellularLocation>
        <location evidence="1">Cell inner membrane</location>
        <topology evidence="1">Multi-pass membrane protein</topology>
    </subcellularLocation>
    <subcellularLocation>
        <location evidence="8">Cell membrane</location>
        <topology evidence="8">Multi-pass membrane protein</topology>
    </subcellularLocation>
</comment>
<dbReference type="GO" id="GO:0022857">
    <property type="term" value="F:transmembrane transporter activity"/>
    <property type="evidence" value="ECO:0007669"/>
    <property type="project" value="InterPro"/>
</dbReference>
<keyword evidence="11" id="KW-1185">Reference proteome</keyword>
<dbReference type="PANTHER" id="PTHR30614:SF41">
    <property type="entry name" value="INNER MEMBRANE AMINO-ACID ABC TRANSPORTER PERMEASE PROTEIN YHDY"/>
    <property type="match status" value="1"/>
</dbReference>
<reference evidence="10" key="2">
    <citation type="submission" date="2020-09" db="EMBL/GenBank/DDBJ databases">
        <authorList>
            <person name="Sun Q."/>
            <person name="Kim S."/>
        </authorList>
    </citation>
    <scope>NUCLEOTIDE SEQUENCE</scope>
    <source>
        <strain evidence="10">KCTC 32296</strain>
    </source>
</reference>
<evidence type="ECO:0000256" key="7">
    <source>
        <dbReference type="ARBA" id="ARBA00023136"/>
    </source>
</evidence>
<keyword evidence="3 8" id="KW-0813">Transport</keyword>
<feature type="transmembrane region" description="Helical" evidence="8">
    <location>
        <begin position="95"/>
        <end position="111"/>
    </location>
</feature>
<dbReference type="EMBL" id="BMZB01000002">
    <property type="protein sequence ID" value="GGZ35372.1"/>
    <property type="molecule type" value="Genomic_DNA"/>
</dbReference>
<feature type="transmembrane region" description="Helical" evidence="8">
    <location>
        <begin position="156"/>
        <end position="178"/>
    </location>
</feature>
<dbReference type="InterPro" id="IPR043429">
    <property type="entry name" value="ArtM/GltK/GlnP/TcyL/YhdX-like"/>
</dbReference>
<evidence type="ECO:0000313" key="10">
    <source>
        <dbReference type="EMBL" id="GGZ35372.1"/>
    </source>
</evidence>
<evidence type="ECO:0000313" key="11">
    <source>
        <dbReference type="Proteomes" id="UP000662572"/>
    </source>
</evidence>
<dbReference type="PROSITE" id="PS50928">
    <property type="entry name" value="ABC_TM1"/>
    <property type="match status" value="1"/>
</dbReference>
<gene>
    <name evidence="10" type="ORF">GCM10011273_22350</name>
</gene>
<feature type="transmembrane region" description="Helical" evidence="8">
    <location>
        <begin position="292"/>
        <end position="311"/>
    </location>
</feature>
<evidence type="ECO:0000256" key="6">
    <source>
        <dbReference type="ARBA" id="ARBA00022989"/>
    </source>
</evidence>
<dbReference type="InterPro" id="IPR035906">
    <property type="entry name" value="MetI-like_sf"/>
</dbReference>
<dbReference type="InterPro" id="IPR010065">
    <property type="entry name" value="AA_ABC_transptr_permease_3TM"/>
</dbReference>
<keyword evidence="5 8" id="KW-0812">Transmembrane</keyword>
<sequence length="362" mass="39091">MTGFVQTQSIDARTAPLAARRSLFRVLFGDVLSTVSTLVILFAVIALAPKLVSWGLLNGIWAGEGTQCTGAGACWAFLRAKYPFILFGIYPPGQYWRPIGLIVIFIGLTLYSLPPKNWKTSTLWAWVIGTVVALALMAGGVLGLEAVPTDSWGGLPVTLILTVLSLGLGFPLAIALALGRQSDLKTVKYICVAVIEGIRGLPLLSLLFIVSILLPLMLPDGLKIDKLLRALVAMTVFSAAYLAEVLRGGLQGLHNGQGEAADALSLSWWSKTRLIILPQAISKVIPPLTNTVVVMVKNTSLVLIVGLYDLLSAGRAALADPAWPAPFAETYGFIALIYFIICFSITRYTHWIERQNLFGVNR</sequence>
<feature type="transmembrane region" description="Helical" evidence="8">
    <location>
        <begin position="23"/>
        <end position="48"/>
    </location>
</feature>
<evidence type="ECO:0000256" key="4">
    <source>
        <dbReference type="ARBA" id="ARBA00022475"/>
    </source>
</evidence>
<dbReference type="CDD" id="cd06261">
    <property type="entry name" value="TM_PBP2"/>
    <property type="match status" value="1"/>
</dbReference>
<dbReference type="RefSeq" id="WP_189486508.1">
    <property type="nucleotide sequence ID" value="NZ_BMZB01000002.1"/>
</dbReference>
<dbReference type="InterPro" id="IPR000515">
    <property type="entry name" value="MetI-like"/>
</dbReference>
<dbReference type="GO" id="GO:0006865">
    <property type="term" value="P:amino acid transport"/>
    <property type="evidence" value="ECO:0007669"/>
    <property type="project" value="TreeGrafter"/>
</dbReference>
<evidence type="ECO:0000256" key="5">
    <source>
        <dbReference type="ARBA" id="ARBA00022692"/>
    </source>
</evidence>
<dbReference type="Proteomes" id="UP000662572">
    <property type="component" value="Unassembled WGS sequence"/>
</dbReference>
<dbReference type="PANTHER" id="PTHR30614">
    <property type="entry name" value="MEMBRANE COMPONENT OF AMINO ACID ABC TRANSPORTER"/>
    <property type="match status" value="1"/>
</dbReference>
<keyword evidence="4" id="KW-1003">Cell membrane</keyword>
<evidence type="ECO:0000259" key="9">
    <source>
        <dbReference type="PROSITE" id="PS50928"/>
    </source>
</evidence>
<dbReference type="Gene3D" id="1.10.3720.10">
    <property type="entry name" value="MetI-like"/>
    <property type="match status" value="1"/>
</dbReference>
<dbReference type="GO" id="GO:0043190">
    <property type="term" value="C:ATP-binding cassette (ABC) transporter complex"/>
    <property type="evidence" value="ECO:0007669"/>
    <property type="project" value="InterPro"/>
</dbReference>
<name>A0A918UU16_9CAUL</name>
<feature type="transmembrane region" description="Helical" evidence="8">
    <location>
        <begin position="331"/>
        <end position="349"/>
    </location>
</feature>
<dbReference type="Pfam" id="PF00528">
    <property type="entry name" value="BPD_transp_1"/>
    <property type="match status" value="1"/>
</dbReference>
<feature type="domain" description="ABC transmembrane type-1" evidence="9">
    <location>
        <begin position="155"/>
        <end position="349"/>
    </location>
</feature>
<reference evidence="10" key="1">
    <citation type="journal article" date="2014" name="Int. J. Syst. Evol. Microbiol.">
        <title>Complete genome sequence of Corynebacterium casei LMG S-19264T (=DSM 44701T), isolated from a smear-ripened cheese.</title>
        <authorList>
            <consortium name="US DOE Joint Genome Institute (JGI-PGF)"/>
            <person name="Walter F."/>
            <person name="Albersmeier A."/>
            <person name="Kalinowski J."/>
            <person name="Ruckert C."/>
        </authorList>
    </citation>
    <scope>NUCLEOTIDE SEQUENCE</scope>
    <source>
        <strain evidence="10">KCTC 32296</strain>
    </source>
</reference>
<evidence type="ECO:0000256" key="8">
    <source>
        <dbReference type="RuleBase" id="RU363032"/>
    </source>
</evidence>
<keyword evidence="7 8" id="KW-0472">Membrane</keyword>
<dbReference type="SUPFAM" id="SSF161098">
    <property type="entry name" value="MetI-like"/>
    <property type="match status" value="1"/>
</dbReference>
<comment type="similarity">
    <text evidence="2">Belongs to the binding-protein-dependent transport system permease family. HisMQ subfamily.</text>
</comment>
<evidence type="ECO:0000256" key="3">
    <source>
        <dbReference type="ARBA" id="ARBA00022448"/>
    </source>
</evidence>
<dbReference type="NCBIfam" id="TIGR01726">
    <property type="entry name" value="HEQRo_perm_3TM"/>
    <property type="match status" value="1"/>
</dbReference>
<protein>
    <submittedName>
        <fullName evidence="10">ABC transporter permease</fullName>
    </submittedName>
</protein>
<accession>A0A918UU16</accession>
<organism evidence="10 11">
    <name type="scientific">Asticcacaulis endophyticus</name>
    <dbReference type="NCBI Taxonomy" id="1395890"/>
    <lineage>
        <taxon>Bacteria</taxon>
        <taxon>Pseudomonadati</taxon>
        <taxon>Pseudomonadota</taxon>
        <taxon>Alphaproteobacteria</taxon>
        <taxon>Caulobacterales</taxon>
        <taxon>Caulobacteraceae</taxon>
        <taxon>Asticcacaulis</taxon>
    </lineage>
</organism>
<feature type="transmembrane region" description="Helical" evidence="8">
    <location>
        <begin position="227"/>
        <end position="246"/>
    </location>
</feature>
<proteinExistence type="inferred from homology"/>